<keyword evidence="2" id="KW-1185">Reference proteome</keyword>
<dbReference type="Proteomes" id="UP000002357">
    <property type="component" value="Plasmid pSCL4"/>
</dbReference>
<dbReference type="Gene3D" id="3.20.10.10">
    <property type="entry name" value="D-amino Acid Aminotransferase, subunit A, domain 2"/>
    <property type="match status" value="1"/>
</dbReference>
<proteinExistence type="predicted"/>
<dbReference type="InterPro" id="IPR043131">
    <property type="entry name" value="BCAT-like_N"/>
</dbReference>
<dbReference type="Pfam" id="PF01063">
    <property type="entry name" value="Aminotran_4"/>
    <property type="match status" value="1"/>
</dbReference>
<dbReference type="EMBL" id="CM000914">
    <property type="protein sequence ID" value="EFG03914.2"/>
    <property type="molecule type" value="Genomic_DNA"/>
</dbReference>
<dbReference type="eggNOG" id="COG0115">
    <property type="taxonomic scope" value="Bacteria"/>
</dbReference>
<dbReference type="InterPro" id="IPR036038">
    <property type="entry name" value="Aminotransferase-like"/>
</dbReference>
<keyword evidence="1" id="KW-0614">Plasmid</keyword>
<sequence>MGGGCGDMLDAMTLLNEQPATAADLLPLALTSYGHFTSMRADADRRIRGLSLHLERLARDSETVFGTTVDPARVRRLVATALDGTPGPCVVRVTHYDPAVNLARPADATTPQLLVTARPAADLPPPPLTAQTITYERDLPQVKHCGLFGALHARRTAQLNGFDDALFTGTDGLVSEGGTWNIGFIDTDNTIVWPQAPVLPGVTMALLQEHTAHTVAPVTAEQARGMTAAFATNTSIGVRALAAIDDHPLDTAHPALTALRDTYLKIPGEDL</sequence>
<reference evidence="1 2" key="1">
    <citation type="journal article" date="2010" name="Genome Biol. Evol.">
        <title>The sequence of a 1.8-mb bacterial linear plasmid reveals a rich evolutionary reservoir of secondary metabolic pathways.</title>
        <authorList>
            <person name="Medema M.H."/>
            <person name="Trefzer A."/>
            <person name="Kovalchuk A."/>
            <person name="van den Berg M."/>
            <person name="Mueller U."/>
            <person name="Heijne W."/>
            <person name="Wu L."/>
            <person name="Alam M.T."/>
            <person name="Ronning C.M."/>
            <person name="Nierman W.C."/>
            <person name="Bovenberg R.A.L."/>
            <person name="Breitling R."/>
            <person name="Takano E."/>
        </authorList>
    </citation>
    <scope>NUCLEOTIDE SEQUENCE [LARGE SCALE GENOMIC DNA]</scope>
    <source>
        <strain evidence="2">ATCC 27064 / DSM 738 / JCM 4710 / NBRC 13307 / NCIMB 12785 / NRRL 3585 / VKM Ac-602</strain>
        <plasmid evidence="1">pSCL4</plasmid>
    </source>
</reference>
<dbReference type="AlphaFoldDB" id="D5SJ21"/>
<accession>D5SJ21</accession>
<keyword evidence="1" id="KW-0808">Transferase</keyword>
<dbReference type="InterPro" id="IPR001544">
    <property type="entry name" value="Aminotrans_IV"/>
</dbReference>
<keyword evidence="1" id="KW-0032">Aminotransferase</keyword>
<name>D5SJ21_STRCL</name>
<dbReference type="NCBIfam" id="NF006734">
    <property type="entry name" value="PRK09266.1"/>
    <property type="match status" value="1"/>
</dbReference>
<evidence type="ECO:0000313" key="1">
    <source>
        <dbReference type="EMBL" id="EFG03914.2"/>
    </source>
</evidence>
<organism evidence="1 2">
    <name type="scientific">Streptomyces clavuligerus</name>
    <dbReference type="NCBI Taxonomy" id="1901"/>
    <lineage>
        <taxon>Bacteria</taxon>
        <taxon>Bacillati</taxon>
        <taxon>Actinomycetota</taxon>
        <taxon>Actinomycetes</taxon>
        <taxon>Kitasatosporales</taxon>
        <taxon>Streptomycetaceae</taxon>
        <taxon>Streptomyces</taxon>
    </lineage>
</organism>
<protein>
    <submittedName>
        <fullName evidence="1">Aminotransferase, class IV</fullName>
    </submittedName>
</protein>
<dbReference type="SUPFAM" id="SSF56752">
    <property type="entry name" value="D-aminoacid aminotransferase-like PLP-dependent enzymes"/>
    <property type="match status" value="1"/>
</dbReference>
<gene>
    <name evidence="1" type="ORF">SCLAV_p0424</name>
</gene>
<evidence type="ECO:0000313" key="2">
    <source>
        <dbReference type="Proteomes" id="UP000002357"/>
    </source>
</evidence>
<dbReference type="GO" id="GO:0008483">
    <property type="term" value="F:transaminase activity"/>
    <property type="evidence" value="ECO:0007669"/>
    <property type="project" value="UniProtKB-KW"/>
</dbReference>
<geneLocation type="plasmid" evidence="1 2">
    <name>pSCL4</name>
</geneLocation>
<dbReference type="Gene3D" id="3.30.470.10">
    <property type="match status" value="1"/>
</dbReference>
<dbReference type="InterPro" id="IPR043132">
    <property type="entry name" value="BCAT-like_C"/>
</dbReference>